<proteinExistence type="predicted"/>
<dbReference type="Proteomes" id="UP000194127">
    <property type="component" value="Unassembled WGS sequence"/>
</dbReference>
<dbReference type="EMBL" id="KZ110593">
    <property type="protein sequence ID" value="OSX65633.1"/>
    <property type="molecule type" value="Genomic_DNA"/>
</dbReference>
<feature type="compositionally biased region" description="Basic and acidic residues" evidence="1">
    <location>
        <begin position="1"/>
        <end position="12"/>
    </location>
</feature>
<feature type="region of interest" description="Disordered" evidence="1">
    <location>
        <begin position="150"/>
        <end position="183"/>
    </location>
</feature>
<dbReference type="OrthoDB" id="10285185at2759"/>
<dbReference type="RefSeq" id="XP_024342427.1">
    <property type="nucleotide sequence ID" value="XM_024484412.1"/>
</dbReference>
<gene>
    <name evidence="2" type="ORF">POSPLADRAFT_1133903</name>
</gene>
<reference evidence="2 3" key="1">
    <citation type="submission" date="2017-04" db="EMBL/GenBank/DDBJ databases">
        <title>Genome Sequence of the Model Brown-Rot Fungus Postia placenta SB12.</title>
        <authorList>
            <consortium name="DOE Joint Genome Institute"/>
            <person name="Gaskell J."/>
            <person name="Kersten P."/>
            <person name="Larrondo L.F."/>
            <person name="Canessa P."/>
            <person name="Martinez D."/>
            <person name="Hibbett D."/>
            <person name="Schmoll M."/>
            <person name="Kubicek C.P."/>
            <person name="Martinez A.T."/>
            <person name="Yadav J."/>
            <person name="Master E."/>
            <person name="Magnuson J.K."/>
            <person name="James T."/>
            <person name="Yaver D."/>
            <person name="Berka R."/>
            <person name="Labutti K."/>
            <person name="Lipzen A."/>
            <person name="Aerts A."/>
            <person name="Barry K."/>
            <person name="Henrissat B."/>
            <person name="Blanchette R."/>
            <person name="Grigoriev I."/>
            <person name="Cullen D."/>
        </authorList>
    </citation>
    <scope>NUCLEOTIDE SEQUENCE [LARGE SCALE GENOMIC DNA]</scope>
    <source>
        <strain evidence="2 3">MAD-698-R-SB12</strain>
    </source>
</reference>
<evidence type="ECO:0000313" key="2">
    <source>
        <dbReference type="EMBL" id="OSX65633.1"/>
    </source>
</evidence>
<keyword evidence="3" id="KW-1185">Reference proteome</keyword>
<feature type="compositionally biased region" description="Basic residues" evidence="1">
    <location>
        <begin position="159"/>
        <end position="170"/>
    </location>
</feature>
<organism evidence="2 3">
    <name type="scientific">Postia placenta MAD-698-R-SB12</name>
    <dbReference type="NCBI Taxonomy" id="670580"/>
    <lineage>
        <taxon>Eukaryota</taxon>
        <taxon>Fungi</taxon>
        <taxon>Dikarya</taxon>
        <taxon>Basidiomycota</taxon>
        <taxon>Agaricomycotina</taxon>
        <taxon>Agaricomycetes</taxon>
        <taxon>Polyporales</taxon>
        <taxon>Adustoporiaceae</taxon>
        <taxon>Rhodonia</taxon>
    </lineage>
</organism>
<feature type="compositionally biased region" description="Basic residues" evidence="1">
    <location>
        <begin position="207"/>
        <end position="226"/>
    </location>
</feature>
<dbReference type="GeneID" id="36329361"/>
<feature type="region of interest" description="Disordered" evidence="1">
    <location>
        <begin position="1"/>
        <end position="87"/>
    </location>
</feature>
<feature type="compositionally biased region" description="Polar residues" evidence="1">
    <location>
        <begin position="46"/>
        <end position="57"/>
    </location>
</feature>
<feature type="compositionally biased region" description="Basic and acidic residues" evidence="1">
    <location>
        <begin position="259"/>
        <end position="268"/>
    </location>
</feature>
<protein>
    <submittedName>
        <fullName evidence="2">Uncharacterized protein</fullName>
    </submittedName>
</protein>
<evidence type="ECO:0000256" key="1">
    <source>
        <dbReference type="SAM" id="MobiDB-lite"/>
    </source>
</evidence>
<accession>A0A1X6NB82</accession>
<feature type="region of interest" description="Disordered" evidence="1">
    <location>
        <begin position="205"/>
        <end position="275"/>
    </location>
</feature>
<evidence type="ECO:0000313" key="3">
    <source>
        <dbReference type="Proteomes" id="UP000194127"/>
    </source>
</evidence>
<dbReference type="AlphaFoldDB" id="A0A1X6NB82"/>
<sequence>MTEQRSRSKDTDAQPGTRLWRHRILWSKDRRRVQTPDQAGIPARTPSANRKNNNLHTKSTERAAHTDYVSSKPAHSASKSSRSQNPRSAVGGLLLVIGSWWALRAVQAKISLAPHLGCWRPLARATSTRRIWKALYTVLNCGATRRRGVRATNGTQRRLTAKRGGARRGVRCSTGDHGMHGEEGGLLVEPLVPWCPDGRKDAAITARHGRLRREMRRSAGRGRRGSGPRGVPVTDAQRTWQDPASGSKKAAGQSPGRPVGRETREPAQRRQGARRVRTCICGLEMKRTRKAGRGAAERGRGHRLGRDVRRLALQQPLRAQRTGSTPGRMYARPPPKCERRSYETVCRTSLARGTGRAACGTHGVCPAAGRSPAGPVWLGPHMTAQRDLTSVRPYKDDIGGCWPSCVVAARGLCGAEIEFNPGSSNSMLNPGWTGFFPELAPPGLF</sequence>
<name>A0A1X6NB82_9APHY</name>
<feature type="compositionally biased region" description="Low complexity" evidence="1">
    <location>
        <begin position="70"/>
        <end position="83"/>
    </location>
</feature>